<dbReference type="GO" id="GO:0005829">
    <property type="term" value="C:cytosol"/>
    <property type="evidence" value="ECO:0007669"/>
    <property type="project" value="TreeGrafter"/>
</dbReference>
<proteinExistence type="predicted"/>
<dbReference type="Proteomes" id="UP000782312">
    <property type="component" value="Unassembled WGS sequence"/>
</dbReference>
<dbReference type="PROSITE" id="PS51273">
    <property type="entry name" value="GATASE_TYPE_1"/>
    <property type="match status" value="1"/>
</dbReference>
<dbReference type="Gene3D" id="3.40.50.880">
    <property type="match status" value="1"/>
</dbReference>
<dbReference type="SUPFAM" id="SSF52317">
    <property type="entry name" value="Class I glutamine amidotransferase-like"/>
    <property type="match status" value="1"/>
</dbReference>
<dbReference type="PANTHER" id="PTHR42695">
    <property type="entry name" value="GLUTAMINE AMIDOTRANSFERASE YLR126C-RELATED"/>
    <property type="match status" value="1"/>
</dbReference>
<evidence type="ECO:0000313" key="3">
    <source>
        <dbReference type="Proteomes" id="UP000782312"/>
    </source>
</evidence>
<dbReference type="FunFam" id="3.40.50.880:FF:000033">
    <property type="entry name" value="Glutamine amidotransferase class-I"/>
    <property type="match status" value="1"/>
</dbReference>
<reference evidence="2" key="1">
    <citation type="submission" date="2020-07" db="EMBL/GenBank/DDBJ databases">
        <title>Huge and variable diversity of episymbiotic CPR bacteria and DPANN archaea in groundwater ecosystems.</title>
        <authorList>
            <person name="He C.Y."/>
            <person name="Keren R."/>
            <person name="Whittaker M."/>
            <person name="Farag I.F."/>
            <person name="Doudna J."/>
            <person name="Cate J.H.D."/>
            <person name="Banfield J.F."/>
        </authorList>
    </citation>
    <scope>NUCLEOTIDE SEQUENCE</scope>
    <source>
        <strain evidence="2">NC_groundwater_763_Ag_S-0.2um_68_21</strain>
    </source>
</reference>
<evidence type="ECO:0000313" key="2">
    <source>
        <dbReference type="EMBL" id="MBI3127267.1"/>
    </source>
</evidence>
<organism evidence="2 3">
    <name type="scientific">Tectimicrobiota bacterium</name>
    <dbReference type="NCBI Taxonomy" id="2528274"/>
    <lineage>
        <taxon>Bacteria</taxon>
        <taxon>Pseudomonadati</taxon>
        <taxon>Nitrospinota/Tectimicrobiota group</taxon>
        <taxon>Candidatus Tectimicrobiota</taxon>
    </lineage>
</organism>
<dbReference type="Pfam" id="PF00117">
    <property type="entry name" value="GATase"/>
    <property type="match status" value="1"/>
</dbReference>
<protein>
    <submittedName>
        <fullName evidence="2">Gamma-glutamyl-gamma-aminobutyrate hydrolase family protein</fullName>
    </submittedName>
</protein>
<dbReference type="AlphaFoldDB" id="A0A932HXV3"/>
<dbReference type="InterPro" id="IPR029062">
    <property type="entry name" value="Class_I_gatase-like"/>
</dbReference>
<dbReference type="CDD" id="cd01741">
    <property type="entry name" value="GATase1_1"/>
    <property type="match status" value="1"/>
</dbReference>
<sequence length="242" mass="26939">MAIFAFQHTDAEHLSLLGGVLMRRRIPVRYFPLHRGHPLPSPEELWREARGLVVLGGPMGVHEAEKHPWLRPEMALLGEALRRDFPVYGLCLGSQLMAGALGARVYPGGAKKEIGWFPVQRTGEGARDPLLAGEGDEFTAFQWHGDTFDLPAGAAHLASSERYPHQAFRSGRRGYAFQFHLEVAPEDIRRWLRAFAGDLASARSDADPNEILARMPAAIGELNARAERLFLRWLEMAGYPPA</sequence>
<accession>A0A932HXV3</accession>
<dbReference type="EMBL" id="JACPUR010000017">
    <property type="protein sequence ID" value="MBI3127267.1"/>
    <property type="molecule type" value="Genomic_DNA"/>
</dbReference>
<dbReference type="InterPro" id="IPR017926">
    <property type="entry name" value="GATASE"/>
</dbReference>
<evidence type="ECO:0000259" key="1">
    <source>
        <dbReference type="Pfam" id="PF00117"/>
    </source>
</evidence>
<dbReference type="InterPro" id="IPR044992">
    <property type="entry name" value="ChyE-like"/>
</dbReference>
<dbReference type="PANTHER" id="PTHR42695:SF5">
    <property type="entry name" value="GLUTAMINE AMIDOTRANSFERASE YLR126C-RELATED"/>
    <property type="match status" value="1"/>
</dbReference>
<feature type="domain" description="Glutamine amidotransferase" evidence="1">
    <location>
        <begin position="47"/>
        <end position="187"/>
    </location>
</feature>
<comment type="caution">
    <text evidence="2">The sequence shown here is derived from an EMBL/GenBank/DDBJ whole genome shotgun (WGS) entry which is preliminary data.</text>
</comment>
<keyword evidence="2" id="KW-0378">Hydrolase</keyword>
<name>A0A932HXV3_UNCTE</name>
<gene>
    <name evidence="2" type="ORF">HYZ11_06655</name>
</gene>
<dbReference type="GO" id="GO:0016787">
    <property type="term" value="F:hydrolase activity"/>
    <property type="evidence" value="ECO:0007669"/>
    <property type="project" value="UniProtKB-KW"/>
</dbReference>